<name>A0A1T5A110_9SPHI</name>
<organism evidence="3 4">
    <name type="scientific">Daejeonella lutea</name>
    <dbReference type="NCBI Taxonomy" id="572036"/>
    <lineage>
        <taxon>Bacteria</taxon>
        <taxon>Pseudomonadati</taxon>
        <taxon>Bacteroidota</taxon>
        <taxon>Sphingobacteriia</taxon>
        <taxon>Sphingobacteriales</taxon>
        <taxon>Sphingobacteriaceae</taxon>
        <taxon>Daejeonella</taxon>
    </lineage>
</organism>
<evidence type="ECO:0000259" key="2">
    <source>
        <dbReference type="Pfam" id="PF13568"/>
    </source>
</evidence>
<dbReference type="Proteomes" id="UP000189981">
    <property type="component" value="Unassembled WGS sequence"/>
</dbReference>
<evidence type="ECO:0000256" key="1">
    <source>
        <dbReference type="SAM" id="SignalP"/>
    </source>
</evidence>
<accession>A0A1T5A110</accession>
<reference evidence="4" key="1">
    <citation type="submission" date="2017-02" db="EMBL/GenBank/DDBJ databases">
        <authorList>
            <person name="Varghese N."/>
            <person name="Submissions S."/>
        </authorList>
    </citation>
    <scope>NUCLEOTIDE SEQUENCE [LARGE SCALE GENOMIC DNA]</scope>
    <source>
        <strain evidence="4">DSM 22385</strain>
    </source>
</reference>
<evidence type="ECO:0000313" key="3">
    <source>
        <dbReference type="EMBL" id="SKB28457.1"/>
    </source>
</evidence>
<protein>
    <submittedName>
        <fullName evidence="3">Probable protein-translocating porin PorT</fullName>
    </submittedName>
</protein>
<dbReference type="OrthoDB" id="1467485at2"/>
<feature type="chain" id="PRO_5010533769" evidence="1">
    <location>
        <begin position="22"/>
        <end position="248"/>
    </location>
</feature>
<dbReference type="AlphaFoldDB" id="A0A1T5A110"/>
<feature type="domain" description="Outer membrane protein beta-barrel" evidence="2">
    <location>
        <begin position="32"/>
        <end position="212"/>
    </location>
</feature>
<keyword evidence="4" id="KW-1185">Reference proteome</keyword>
<dbReference type="InterPro" id="IPR025665">
    <property type="entry name" value="Beta-barrel_OMP_2"/>
</dbReference>
<feature type="signal peptide" evidence="1">
    <location>
        <begin position="1"/>
        <end position="21"/>
    </location>
</feature>
<dbReference type="EMBL" id="FUYR01000001">
    <property type="protein sequence ID" value="SKB28457.1"/>
    <property type="molecule type" value="Genomic_DNA"/>
</dbReference>
<gene>
    <name evidence="3" type="ORF">SAMN05661099_0171</name>
</gene>
<dbReference type="STRING" id="572036.SAMN05661099_0171"/>
<dbReference type="Pfam" id="PF13568">
    <property type="entry name" value="OMP_b-brl_2"/>
    <property type="match status" value="1"/>
</dbReference>
<evidence type="ECO:0000313" key="4">
    <source>
        <dbReference type="Proteomes" id="UP000189981"/>
    </source>
</evidence>
<proteinExistence type="predicted"/>
<keyword evidence="1" id="KW-0732">Signal</keyword>
<sequence length="248" mass="28382">MKKNLYLTFLLAVIFHVNLFAQQNWGGGVDNETLHFGFKFQYVAAEYKIQKTAGWRGPFPDPIDGTDMVPAQLISLSSPVSKGFALGFVSDYKLSENTNLRFTPGLVFSDISAIYEFDNPTYSVQKKVQATFVDLPIGFKLKTNRLNNYRAYIIAGAKYSMDIVSKKKKDDSALIPSEKYLKSVPNSLWYEAGLGLDLYFEWFKLSPEIKFSQTTKSVLLDKDRLENPYIAPIDKMFLRNFQFSLFFE</sequence>
<dbReference type="RefSeq" id="WP_079700679.1">
    <property type="nucleotide sequence ID" value="NZ_FUYR01000001.1"/>
</dbReference>